<dbReference type="Gene3D" id="3.40.1740.10">
    <property type="entry name" value="VC0467-like"/>
    <property type="match status" value="1"/>
</dbReference>
<sequence length="38" mass="4067">VDSFTSLSGQLLVSLPSLKDDYFSHMVTLVIEHSGDGA</sequence>
<dbReference type="AlphaFoldDB" id="A0A383DKZ4"/>
<reference evidence="1" key="1">
    <citation type="submission" date="2018-05" db="EMBL/GenBank/DDBJ databases">
        <authorList>
            <person name="Lanie J.A."/>
            <person name="Ng W.-L."/>
            <person name="Kazmierczak K.M."/>
            <person name="Andrzejewski T.M."/>
            <person name="Davidsen T.M."/>
            <person name="Wayne K.J."/>
            <person name="Tettelin H."/>
            <person name="Glass J.I."/>
            <person name="Rusch D."/>
            <person name="Podicherti R."/>
            <person name="Tsui H.-C.T."/>
            <person name="Winkler M.E."/>
        </authorList>
    </citation>
    <scope>NUCLEOTIDE SEQUENCE</scope>
</reference>
<name>A0A383DKZ4_9ZZZZ</name>
<accession>A0A383DKZ4</accession>
<organism evidence="1">
    <name type="scientific">marine metagenome</name>
    <dbReference type="NCBI Taxonomy" id="408172"/>
    <lineage>
        <taxon>unclassified sequences</taxon>
        <taxon>metagenomes</taxon>
        <taxon>ecological metagenomes</taxon>
    </lineage>
</organism>
<dbReference type="EMBL" id="UINC01218220">
    <property type="protein sequence ID" value="SVE45156.1"/>
    <property type="molecule type" value="Genomic_DNA"/>
</dbReference>
<proteinExistence type="predicted"/>
<dbReference type="SUPFAM" id="SSF143456">
    <property type="entry name" value="VC0467-like"/>
    <property type="match status" value="1"/>
</dbReference>
<feature type="non-terminal residue" evidence="1">
    <location>
        <position position="1"/>
    </location>
</feature>
<protein>
    <submittedName>
        <fullName evidence="1">Uncharacterized protein</fullName>
    </submittedName>
</protein>
<evidence type="ECO:0000313" key="1">
    <source>
        <dbReference type="EMBL" id="SVE45156.1"/>
    </source>
</evidence>
<feature type="non-terminal residue" evidence="1">
    <location>
        <position position="38"/>
    </location>
</feature>
<gene>
    <name evidence="1" type="ORF">METZ01_LOCUS498010</name>
</gene>